<gene>
    <name evidence="7" type="ORF">DK427_23055</name>
</gene>
<reference evidence="7 8" key="1">
    <citation type="submission" date="2018-05" db="EMBL/GenBank/DDBJ databases">
        <title>Complete Genome Sequence of Methylobacterium sp. 17Sr1-43.</title>
        <authorList>
            <person name="Srinivasan S."/>
        </authorList>
    </citation>
    <scope>NUCLEOTIDE SEQUENCE [LARGE SCALE GENOMIC DNA]</scope>
    <source>
        <strain evidence="7 8">17Sr1-43</strain>
    </source>
</reference>
<dbReference type="Gene3D" id="3.30.450.20">
    <property type="entry name" value="PAS domain"/>
    <property type="match status" value="1"/>
</dbReference>
<evidence type="ECO:0000256" key="2">
    <source>
        <dbReference type="ARBA" id="ARBA00012438"/>
    </source>
</evidence>
<dbReference type="AlphaFoldDB" id="A0A2U8VWS8"/>
<evidence type="ECO:0000256" key="4">
    <source>
        <dbReference type="ARBA" id="ARBA00022679"/>
    </source>
</evidence>
<keyword evidence="8" id="KW-1185">Reference proteome</keyword>
<dbReference type="CDD" id="cd00130">
    <property type="entry name" value="PAS"/>
    <property type="match status" value="1"/>
</dbReference>
<evidence type="ECO:0000256" key="5">
    <source>
        <dbReference type="ARBA" id="ARBA00022777"/>
    </source>
</evidence>
<name>A0A2U8VWS8_9HYPH</name>
<dbReference type="NCBIfam" id="TIGR00229">
    <property type="entry name" value="sensory_box"/>
    <property type="match status" value="1"/>
</dbReference>
<dbReference type="GO" id="GO:0004673">
    <property type="term" value="F:protein histidine kinase activity"/>
    <property type="evidence" value="ECO:0007669"/>
    <property type="project" value="UniProtKB-EC"/>
</dbReference>
<keyword evidence="5" id="KW-0418">Kinase</keyword>
<dbReference type="EC" id="2.7.13.3" evidence="2"/>
<proteinExistence type="predicted"/>
<dbReference type="KEGG" id="meti:DK427_23055"/>
<organism evidence="7 8">
    <name type="scientific">Methylobacterium radiodurans</name>
    <dbReference type="NCBI Taxonomy" id="2202828"/>
    <lineage>
        <taxon>Bacteria</taxon>
        <taxon>Pseudomonadati</taxon>
        <taxon>Pseudomonadota</taxon>
        <taxon>Alphaproteobacteria</taxon>
        <taxon>Hyphomicrobiales</taxon>
        <taxon>Methylobacteriaceae</taxon>
        <taxon>Methylobacterium</taxon>
    </lineage>
</organism>
<evidence type="ECO:0000313" key="7">
    <source>
        <dbReference type="EMBL" id="AWN38263.1"/>
    </source>
</evidence>
<dbReference type="EMBL" id="CP029551">
    <property type="protein sequence ID" value="AWN38263.1"/>
    <property type="molecule type" value="Genomic_DNA"/>
</dbReference>
<evidence type="ECO:0000256" key="3">
    <source>
        <dbReference type="ARBA" id="ARBA00022553"/>
    </source>
</evidence>
<protein>
    <recommendedName>
        <fullName evidence="2">histidine kinase</fullName>
        <ecNumber evidence="2">2.7.13.3</ecNumber>
    </recommendedName>
</protein>
<dbReference type="InterPro" id="IPR013655">
    <property type="entry name" value="PAS_fold_3"/>
</dbReference>
<feature type="domain" description="PAS" evidence="6">
    <location>
        <begin position="1"/>
        <end position="57"/>
    </location>
</feature>
<comment type="catalytic activity">
    <reaction evidence="1">
        <text>ATP + protein L-histidine = ADP + protein N-phospho-L-histidine.</text>
        <dbReference type="EC" id="2.7.13.3"/>
    </reaction>
</comment>
<dbReference type="PANTHER" id="PTHR43304:SF1">
    <property type="entry name" value="PAC DOMAIN-CONTAINING PROTEIN"/>
    <property type="match status" value="1"/>
</dbReference>
<dbReference type="PROSITE" id="PS50112">
    <property type="entry name" value="PAS"/>
    <property type="match status" value="1"/>
</dbReference>
<sequence>MIFVTNAAGKAIYLSSEWTALTGQTLAEAVDYGWARVVHPMDRDFVRAIVGEAIRQQQPFSVRYRVQCLDGRSVWLLGGAVPSFGPPDRRFLGFLGSITQLPDALVTEGRAQGSVGSFEPAPDPSRSGLEAAADHLIMAHVLLGQGGDDHLLTALRTVLYQVGLKLAAGGSDAGQSTQIQ</sequence>
<keyword evidence="4" id="KW-0808">Transferase</keyword>
<evidence type="ECO:0000256" key="1">
    <source>
        <dbReference type="ARBA" id="ARBA00000085"/>
    </source>
</evidence>
<evidence type="ECO:0000313" key="8">
    <source>
        <dbReference type="Proteomes" id="UP000246058"/>
    </source>
</evidence>
<dbReference type="Pfam" id="PF08447">
    <property type="entry name" value="PAS_3"/>
    <property type="match status" value="1"/>
</dbReference>
<dbReference type="SUPFAM" id="SSF55785">
    <property type="entry name" value="PYP-like sensor domain (PAS domain)"/>
    <property type="match status" value="1"/>
</dbReference>
<accession>A0A2U8VWS8</accession>
<dbReference type="InterPro" id="IPR052162">
    <property type="entry name" value="Sensor_kinase/Photoreceptor"/>
</dbReference>
<dbReference type="PANTHER" id="PTHR43304">
    <property type="entry name" value="PHYTOCHROME-LIKE PROTEIN CPH1"/>
    <property type="match status" value="1"/>
</dbReference>
<dbReference type="InterPro" id="IPR000014">
    <property type="entry name" value="PAS"/>
</dbReference>
<dbReference type="InterPro" id="IPR035965">
    <property type="entry name" value="PAS-like_dom_sf"/>
</dbReference>
<evidence type="ECO:0000259" key="6">
    <source>
        <dbReference type="PROSITE" id="PS50112"/>
    </source>
</evidence>
<dbReference type="Proteomes" id="UP000246058">
    <property type="component" value="Chromosome"/>
</dbReference>
<dbReference type="OrthoDB" id="7993613at2"/>
<keyword evidence="3" id="KW-0597">Phosphoprotein</keyword>